<protein>
    <submittedName>
        <fullName evidence="2">Uncharacterized protein</fullName>
    </submittedName>
</protein>
<evidence type="ECO:0000313" key="2">
    <source>
        <dbReference type="EMBL" id="KAF2491479.1"/>
    </source>
</evidence>
<organism evidence="2 3">
    <name type="scientific">Lophium mytilinum</name>
    <dbReference type="NCBI Taxonomy" id="390894"/>
    <lineage>
        <taxon>Eukaryota</taxon>
        <taxon>Fungi</taxon>
        <taxon>Dikarya</taxon>
        <taxon>Ascomycota</taxon>
        <taxon>Pezizomycotina</taxon>
        <taxon>Dothideomycetes</taxon>
        <taxon>Pleosporomycetidae</taxon>
        <taxon>Mytilinidiales</taxon>
        <taxon>Mytilinidiaceae</taxon>
        <taxon>Lophium</taxon>
    </lineage>
</organism>
<reference evidence="2" key="1">
    <citation type="journal article" date="2020" name="Stud. Mycol.">
        <title>101 Dothideomycetes genomes: a test case for predicting lifestyles and emergence of pathogens.</title>
        <authorList>
            <person name="Haridas S."/>
            <person name="Albert R."/>
            <person name="Binder M."/>
            <person name="Bloem J."/>
            <person name="Labutti K."/>
            <person name="Salamov A."/>
            <person name="Andreopoulos B."/>
            <person name="Baker S."/>
            <person name="Barry K."/>
            <person name="Bills G."/>
            <person name="Bluhm B."/>
            <person name="Cannon C."/>
            <person name="Castanera R."/>
            <person name="Culley D."/>
            <person name="Daum C."/>
            <person name="Ezra D."/>
            <person name="Gonzalez J."/>
            <person name="Henrissat B."/>
            <person name="Kuo A."/>
            <person name="Liang C."/>
            <person name="Lipzen A."/>
            <person name="Lutzoni F."/>
            <person name="Magnuson J."/>
            <person name="Mondo S."/>
            <person name="Nolan M."/>
            <person name="Ohm R."/>
            <person name="Pangilinan J."/>
            <person name="Park H.-J."/>
            <person name="Ramirez L."/>
            <person name="Alfaro M."/>
            <person name="Sun H."/>
            <person name="Tritt A."/>
            <person name="Yoshinaga Y."/>
            <person name="Zwiers L.-H."/>
            <person name="Turgeon B."/>
            <person name="Goodwin S."/>
            <person name="Spatafora J."/>
            <person name="Crous P."/>
            <person name="Grigoriev I."/>
        </authorList>
    </citation>
    <scope>NUCLEOTIDE SEQUENCE</scope>
    <source>
        <strain evidence="2">CBS 269.34</strain>
    </source>
</reference>
<accession>A0A6A6QHC3</accession>
<dbReference type="AlphaFoldDB" id="A0A6A6QHC3"/>
<dbReference type="Proteomes" id="UP000799750">
    <property type="component" value="Unassembled WGS sequence"/>
</dbReference>
<feature type="compositionally biased region" description="Gly residues" evidence="1">
    <location>
        <begin position="127"/>
        <end position="137"/>
    </location>
</feature>
<evidence type="ECO:0000256" key="1">
    <source>
        <dbReference type="SAM" id="MobiDB-lite"/>
    </source>
</evidence>
<gene>
    <name evidence="2" type="ORF">BU16DRAFT_119690</name>
</gene>
<dbReference type="EMBL" id="MU004195">
    <property type="protein sequence ID" value="KAF2491479.1"/>
    <property type="molecule type" value="Genomic_DNA"/>
</dbReference>
<name>A0A6A6QHC3_9PEZI</name>
<dbReference type="OrthoDB" id="10553959at2759"/>
<evidence type="ECO:0000313" key="3">
    <source>
        <dbReference type="Proteomes" id="UP000799750"/>
    </source>
</evidence>
<sequence length="149" mass="14926">MHTTPRPGRPMRRIIPIAIEIPHMHRPIADLPPLRRVGRVGDPKRGRAVVAAIPEGAVASFGGEQRRAASLAGAGVGCGGGGEGAALGGVGSPLADGGCAAEVGVFGVVERELDGCWGDVEGDLGGWGEGSCEGVGGEGEEGDGFHREG</sequence>
<proteinExistence type="predicted"/>
<feature type="region of interest" description="Disordered" evidence="1">
    <location>
        <begin position="127"/>
        <end position="149"/>
    </location>
</feature>
<keyword evidence="3" id="KW-1185">Reference proteome</keyword>